<dbReference type="Proteomes" id="UP000193335">
    <property type="component" value="Unassembled WGS sequence"/>
</dbReference>
<reference evidence="1 2" key="1">
    <citation type="submission" date="2017-03" db="EMBL/GenBank/DDBJ databases">
        <title>Whole genome sequences of fourteen strains of Bradyrhizobium canariense and one strain of Bradyrhizobium japonicum isolated from Lupinus (Papilionoideae: Genisteae) species in Algeria.</title>
        <authorList>
            <person name="Crovadore J."/>
            <person name="Chekireb D."/>
            <person name="Brachmann A."/>
            <person name="Chablais R."/>
            <person name="Cochard B."/>
            <person name="Lefort F."/>
        </authorList>
    </citation>
    <scope>NUCLEOTIDE SEQUENCE [LARGE SCALE GENOMIC DNA]</scope>
    <source>
        <strain evidence="1 2">UBMA197</strain>
    </source>
</reference>
<name>A0A1Y2JXY2_BRAJP</name>
<dbReference type="AlphaFoldDB" id="A0A1Y2JXY2"/>
<evidence type="ECO:0000313" key="1">
    <source>
        <dbReference type="EMBL" id="OSJ37073.1"/>
    </source>
</evidence>
<evidence type="ECO:0000313" key="2">
    <source>
        <dbReference type="Proteomes" id="UP000193335"/>
    </source>
</evidence>
<comment type="caution">
    <text evidence="1">The sequence shown here is derived from an EMBL/GenBank/DDBJ whole genome shotgun (WGS) entry which is preliminary data.</text>
</comment>
<protein>
    <submittedName>
        <fullName evidence="1">Uncharacterized protein</fullName>
    </submittedName>
</protein>
<dbReference type="EMBL" id="NAFL01000142">
    <property type="protein sequence ID" value="OSJ37073.1"/>
    <property type="molecule type" value="Genomic_DNA"/>
</dbReference>
<sequence>MKRDLKELRRIEQICLAEAALATMDIERIGLLKVAEDCRRSVDEIEARAALQSRVRSFLGVSWIRRHQLARSRGRAV</sequence>
<proteinExistence type="predicted"/>
<gene>
    <name evidence="1" type="ORF">BSZ19_01060</name>
</gene>
<accession>A0A1Y2JXY2</accession>
<organism evidence="1 2">
    <name type="scientific">Bradyrhizobium japonicum</name>
    <dbReference type="NCBI Taxonomy" id="375"/>
    <lineage>
        <taxon>Bacteria</taxon>
        <taxon>Pseudomonadati</taxon>
        <taxon>Pseudomonadota</taxon>
        <taxon>Alphaproteobacteria</taxon>
        <taxon>Hyphomicrobiales</taxon>
        <taxon>Nitrobacteraceae</taxon>
        <taxon>Bradyrhizobium</taxon>
    </lineage>
</organism>